<keyword evidence="3" id="KW-1185">Reference proteome</keyword>
<gene>
    <name evidence="2" type="ORF">Dda_9305</name>
</gene>
<comment type="caution">
    <text evidence="2">The sequence shown here is derived from an EMBL/GenBank/DDBJ whole genome shotgun (WGS) entry which is preliminary data.</text>
</comment>
<evidence type="ECO:0000313" key="2">
    <source>
        <dbReference type="EMBL" id="KAJ6256011.1"/>
    </source>
</evidence>
<evidence type="ECO:0000256" key="1">
    <source>
        <dbReference type="SAM" id="SignalP"/>
    </source>
</evidence>
<feature type="chain" id="PRO_5042238496" evidence="1">
    <location>
        <begin position="21"/>
        <end position="81"/>
    </location>
</feature>
<evidence type="ECO:0000313" key="3">
    <source>
        <dbReference type="Proteomes" id="UP001221413"/>
    </source>
</evidence>
<reference evidence="2" key="1">
    <citation type="submission" date="2023-01" db="EMBL/GenBank/DDBJ databases">
        <title>The chitinases involved in constricting ring structure development in the nematode-trapping fungus Drechslerella dactyloides.</title>
        <authorList>
            <person name="Wang R."/>
            <person name="Zhang L."/>
            <person name="Tang P."/>
            <person name="Li S."/>
            <person name="Liang L."/>
        </authorList>
    </citation>
    <scope>NUCLEOTIDE SEQUENCE</scope>
    <source>
        <strain evidence="2">YMF1.00031</strain>
    </source>
</reference>
<accession>A0AAD6IPR3</accession>
<dbReference type="EMBL" id="JAQGDS010000016">
    <property type="protein sequence ID" value="KAJ6256011.1"/>
    <property type="molecule type" value="Genomic_DNA"/>
</dbReference>
<keyword evidence="1" id="KW-0732">Signal</keyword>
<dbReference type="AlphaFoldDB" id="A0AAD6IPR3"/>
<organism evidence="2 3">
    <name type="scientific">Drechslerella dactyloides</name>
    <name type="common">Nematode-trapping fungus</name>
    <name type="synonym">Arthrobotrys dactyloides</name>
    <dbReference type="NCBI Taxonomy" id="74499"/>
    <lineage>
        <taxon>Eukaryota</taxon>
        <taxon>Fungi</taxon>
        <taxon>Dikarya</taxon>
        <taxon>Ascomycota</taxon>
        <taxon>Pezizomycotina</taxon>
        <taxon>Orbiliomycetes</taxon>
        <taxon>Orbiliales</taxon>
        <taxon>Orbiliaceae</taxon>
        <taxon>Drechslerella</taxon>
    </lineage>
</organism>
<sequence>MHSYVKEPIALGLLISAVMASPVPQNIEVKRQLESGNTKRAPCDPYPEQTSCEQCGCHWEDGFGCWGVYWMVLRLRYILRN</sequence>
<protein>
    <submittedName>
        <fullName evidence="2">Uncharacterized protein</fullName>
    </submittedName>
</protein>
<proteinExistence type="predicted"/>
<dbReference type="Proteomes" id="UP001221413">
    <property type="component" value="Unassembled WGS sequence"/>
</dbReference>
<name>A0AAD6IPR3_DREDA</name>
<feature type="signal peptide" evidence="1">
    <location>
        <begin position="1"/>
        <end position="20"/>
    </location>
</feature>